<proteinExistence type="predicted"/>
<feature type="region of interest" description="Disordered" evidence="1">
    <location>
        <begin position="337"/>
        <end position="362"/>
    </location>
</feature>
<dbReference type="EMBL" id="JELW01000003">
    <property type="protein sequence ID" value="EXV03404.1"/>
    <property type="molecule type" value="Genomic_DNA"/>
</dbReference>
<dbReference type="HOGENOM" id="CLU_350570_0_0_1"/>
<feature type="compositionally biased region" description="Low complexity" evidence="1">
    <location>
        <begin position="393"/>
        <end position="420"/>
    </location>
</feature>
<feature type="compositionally biased region" description="Pro residues" evidence="1">
    <location>
        <begin position="474"/>
        <end position="491"/>
    </location>
</feature>
<comment type="caution">
    <text evidence="2">The sequence shown here is derived from an EMBL/GenBank/DDBJ whole genome shotgun (WGS) entry which is preliminary data.</text>
</comment>
<name>A0A0A1UZS4_9HYPO</name>
<feature type="compositionally biased region" description="Polar residues" evidence="1">
    <location>
        <begin position="103"/>
        <end position="132"/>
    </location>
</feature>
<protein>
    <submittedName>
        <fullName evidence="2">Uncharacterized protein</fullName>
    </submittedName>
</protein>
<sequence length="807" mass="93033">MESFPRAGFPQTNMGGGNRPVNAPNPIPPPATAGPHGTNAGGQSMPSAIPRSAVRPGMGGAGPIPTQQYPMRQQDQFPQQQQQQHQYPQMQQQPGMGQVPLQNVSQGQAYQGQPSHFQQRPNQQEQHMNQQAPRHRKREPWDGVVDLRNENMFEDDARHKLSSYVVWRMEKAQRPNATDELGYPCLPTWECATHREERDISQQAAALRVYELDRGGDRVMLKKKKLPEVVQQQIERAQEKLQDREDDDRYEYHLAQLESKVTRINESHPLYHVHSSRSEKHRNDRHRNEGHRRSREYRSDKAYQGDKKKQDKKYERASVTAYFVRVPKRNEDVIEMLKEERMPKRQSSTARGHGQQHHMPMGNMTDAYTVQQEQPRMNMPPAQQHTNANPAMPQQFRPATQQQQPQPQPQQQQHQHQPQTQPQPRPPQHPQQQQSSPFRQQPPPPPPPPSFPPQGQQFPRPPAAPQPQVNQQPPSRPMPPQVPPHMPPQMPPQQQQHPQQQRPSPPVPQIPRNLNRAPVPGHQSRPNTPHNPRSFTPNRDIRPGGKQRAHQAYAKSPPSSRSSRDSVTSFESGYSSDEGGYTTPQSSVASGSRHHRTRRSPSKPRHGRRDRPEHFGVDSPPQRQHSKQHKDHAMPPSPPSTSSSSRQPAFEYCQRWYQMGKEDGMQQSRPVVVQPPSPRAVPPHRVRQAVHREQLDDLAYDLEQVRIADHLRGERNYKRDRDPYYHSAEDDFYGGKRYPSRASRRDIVDDEYDDDFGERRGTRCASRMSRRDIVDDVYEDDDRWASPTARYNPMMSTGGYRPTTRPY</sequence>
<accession>A0A0A1UZS4</accession>
<feature type="region of interest" description="Disordered" evidence="1">
    <location>
        <begin position="378"/>
        <end position="686"/>
    </location>
</feature>
<evidence type="ECO:0000256" key="1">
    <source>
        <dbReference type="SAM" id="MobiDB-lite"/>
    </source>
</evidence>
<reference evidence="2 3" key="1">
    <citation type="submission" date="2014-02" db="EMBL/GenBank/DDBJ databases">
        <title>The genome sequence of the entomopathogenic fungus Metarhizium robertsii ARSEF 2575.</title>
        <authorList>
            <person name="Giuliano Garisto Donzelli B."/>
            <person name="Roe B.A."/>
            <person name="Macmil S.L."/>
            <person name="Krasnoff S.B."/>
            <person name="Gibson D.M."/>
        </authorList>
    </citation>
    <scope>NUCLEOTIDE SEQUENCE [LARGE SCALE GENOMIC DNA]</scope>
    <source>
        <strain evidence="2 3">ARSEF 2575</strain>
    </source>
</reference>
<feature type="compositionally biased region" description="Low complexity" evidence="1">
    <location>
        <begin position="556"/>
        <end position="572"/>
    </location>
</feature>
<feature type="compositionally biased region" description="Polar residues" evidence="1">
    <location>
        <begin position="378"/>
        <end position="389"/>
    </location>
</feature>
<dbReference type="Proteomes" id="UP000030151">
    <property type="component" value="Unassembled WGS sequence"/>
</dbReference>
<evidence type="ECO:0000313" key="2">
    <source>
        <dbReference type="EMBL" id="EXV03404.1"/>
    </source>
</evidence>
<feature type="compositionally biased region" description="Basic residues" evidence="1">
    <location>
        <begin position="283"/>
        <end position="295"/>
    </location>
</feature>
<feature type="compositionally biased region" description="Polar residues" evidence="1">
    <location>
        <begin position="524"/>
        <end position="537"/>
    </location>
</feature>
<feature type="compositionally biased region" description="Pro residues" evidence="1">
    <location>
        <begin position="440"/>
        <end position="452"/>
    </location>
</feature>
<feature type="compositionally biased region" description="Low complexity" evidence="1">
    <location>
        <begin position="33"/>
        <end position="42"/>
    </location>
</feature>
<feature type="region of interest" description="Disordered" evidence="1">
    <location>
        <begin position="785"/>
        <end position="807"/>
    </location>
</feature>
<feature type="region of interest" description="Disordered" evidence="1">
    <location>
        <begin position="1"/>
        <end position="141"/>
    </location>
</feature>
<gene>
    <name evidence="2" type="ORF">X797_003204</name>
</gene>
<feature type="compositionally biased region" description="Low complexity" evidence="1">
    <location>
        <begin position="430"/>
        <end position="439"/>
    </location>
</feature>
<feature type="compositionally biased region" description="Pro residues" evidence="1">
    <location>
        <begin position="23"/>
        <end position="32"/>
    </location>
</feature>
<feature type="compositionally biased region" description="Low complexity" evidence="1">
    <location>
        <begin position="492"/>
        <end position="502"/>
    </location>
</feature>
<dbReference type="OrthoDB" id="3440029at2759"/>
<organism evidence="2 3">
    <name type="scientific">Metarhizium robertsii</name>
    <dbReference type="NCBI Taxonomy" id="568076"/>
    <lineage>
        <taxon>Eukaryota</taxon>
        <taxon>Fungi</taxon>
        <taxon>Dikarya</taxon>
        <taxon>Ascomycota</taxon>
        <taxon>Pezizomycotina</taxon>
        <taxon>Sordariomycetes</taxon>
        <taxon>Hypocreomycetidae</taxon>
        <taxon>Hypocreales</taxon>
        <taxon>Clavicipitaceae</taxon>
        <taxon>Metarhizium</taxon>
    </lineage>
</organism>
<dbReference type="AlphaFoldDB" id="A0A0A1UZS4"/>
<feature type="compositionally biased region" description="Basic and acidic residues" evidence="1">
    <location>
        <begin position="296"/>
        <end position="315"/>
    </location>
</feature>
<dbReference type="eggNOG" id="ENOG502RS2E">
    <property type="taxonomic scope" value="Eukaryota"/>
</dbReference>
<feature type="compositionally biased region" description="Basic residues" evidence="1">
    <location>
        <begin position="592"/>
        <end position="609"/>
    </location>
</feature>
<feature type="compositionally biased region" description="Low complexity" evidence="1">
    <location>
        <begin position="67"/>
        <end position="102"/>
    </location>
</feature>
<evidence type="ECO:0000313" key="3">
    <source>
        <dbReference type="Proteomes" id="UP000030151"/>
    </source>
</evidence>
<feature type="region of interest" description="Disordered" evidence="1">
    <location>
        <begin position="263"/>
        <end position="315"/>
    </location>
</feature>